<dbReference type="HOGENOM" id="CLU_1450011_0_0_1"/>
<dbReference type="PaxDb" id="4081-Solyc02g030370.1.1"/>
<dbReference type="InParanoid" id="K4B587"/>
<proteinExistence type="predicted"/>
<dbReference type="Pfam" id="PF14223">
    <property type="entry name" value="Retrotran_gag_2"/>
    <property type="match status" value="1"/>
</dbReference>
<dbReference type="AlphaFoldDB" id="K4B587"/>
<accession>K4B587</accession>
<dbReference type="OMA" id="DWERREN"/>
<name>K4B587_SOLLC</name>
<reference evidence="1" key="1">
    <citation type="journal article" date="2012" name="Nature">
        <title>The tomato genome sequence provides insights into fleshy fruit evolution.</title>
        <authorList>
            <consortium name="Tomato Genome Consortium"/>
        </authorList>
    </citation>
    <scope>NUCLEOTIDE SEQUENCE [LARGE SCALE GENOMIC DNA]</scope>
    <source>
        <strain evidence="1">cv. Heinz 1706</strain>
    </source>
</reference>
<reference evidence="1" key="2">
    <citation type="submission" date="2015-06" db="UniProtKB">
        <authorList>
            <consortium name="EnsemblPlants"/>
        </authorList>
    </citation>
    <scope>IDENTIFICATION</scope>
    <source>
        <strain evidence="1">cv. Heinz 1706</strain>
    </source>
</reference>
<evidence type="ECO:0000313" key="2">
    <source>
        <dbReference type="Proteomes" id="UP000004994"/>
    </source>
</evidence>
<evidence type="ECO:0000313" key="1">
    <source>
        <dbReference type="EnsemblPlants" id="Solyc02g030370.1.1"/>
    </source>
</evidence>
<protein>
    <submittedName>
        <fullName evidence="1">Uncharacterized protein</fullName>
    </submittedName>
</protein>
<dbReference type="PANTHER" id="PTHR47481">
    <property type="match status" value="1"/>
</dbReference>
<dbReference type="eggNOG" id="KOG0017">
    <property type="taxonomic scope" value="Eukaryota"/>
</dbReference>
<dbReference type="PANTHER" id="PTHR47481:SF22">
    <property type="entry name" value="RETROTRANSPOSON GAG DOMAIN-CONTAINING PROTEIN"/>
    <property type="match status" value="1"/>
</dbReference>
<dbReference type="Proteomes" id="UP000004994">
    <property type="component" value="Chromosome 2"/>
</dbReference>
<keyword evidence="2" id="KW-1185">Reference proteome</keyword>
<sequence>MDTDPNTPDNFSRATVINTPNKTLHSEILVTLSSPRHNIMGYINSSVQVPDDVTNVQKRKDKLNLHAILASISETIVPFIASSKTSNYAWTITQKAYANKSRTRIMSLKERISVIKRGEQIVSKYLQQICTTAHNFYLVGSPILQDDLILYILDGVFPDYKEIIVSIKAHDTCISFEDLHAWQTYIL</sequence>
<dbReference type="EnsemblPlants" id="Solyc02g030370.1.1">
    <property type="protein sequence ID" value="Solyc02g030370.1.1"/>
    <property type="gene ID" value="Solyc02g030370.1"/>
</dbReference>
<organism evidence="1">
    <name type="scientific">Solanum lycopersicum</name>
    <name type="common">Tomato</name>
    <name type="synonym">Lycopersicon esculentum</name>
    <dbReference type="NCBI Taxonomy" id="4081"/>
    <lineage>
        <taxon>Eukaryota</taxon>
        <taxon>Viridiplantae</taxon>
        <taxon>Streptophyta</taxon>
        <taxon>Embryophyta</taxon>
        <taxon>Tracheophyta</taxon>
        <taxon>Spermatophyta</taxon>
        <taxon>Magnoliopsida</taxon>
        <taxon>eudicotyledons</taxon>
        <taxon>Gunneridae</taxon>
        <taxon>Pentapetalae</taxon>
        <taxon>asterids</taxon>
        <taxon>lamiids</taxon>
        <taxon>Solanales</taxon>
        <taxon>Solanaceae</taxon>
        <taxon>Solanoideae</taxon>
        <taxon>Solaneae</taxon>
        <taxon>Solanum</taxon>
        <taxon>Solanum subgen. Lycopersicon</taxon>
    </lineage>
</organism>
<dbReference type="PhylomeDB" id="K4B587"/>
<dbReference type="Gramene" id="Solyc02g030370.1.1">
    <property type="protein sequence ID" value="Solyc02g030370.1.1"/>
    <property type="gene ID" value="Solyc02g030370.1"/>
</dbReference>